<keyword evidence="2" id="KW-1185">Reference proteome</keyword>
<dbReference type="Proteomes" id="UP000636709">
    <property type="component" value="Unassembled WGS sequence"/>
</dbReference>
<accession>A0A835FDA6</accession>
<evidence type="ECO:0000313" key="2">
    <source>
        <dbReference type="Proteomes" id="UP000636709"/>
    </source>
</evidence>
<evidence type="ECO:0000313" key="1">
    <source>
        <dbReference type="EMBL" id="KAF8740156.1"/>
    </source>
</evidence>
<dbReference type="AlphaFoldDB" id="A0A835FDA6"/>
<protein>
    <submittedName>
        <fullName evidence="1">Uncharacterized protein</fullName>
    </submittedName>
</protein>
<gene>
    <name evidence="1" type="ORF">HU200_013817</name>
</gene>
<proteinExistence type="predicted"/>
<organism evidence="1 2">
    <name type="scientific">Digitaria exilis</name>
    <dbReference type="NCBI Taxonomy" id="1010633"/>
    <lineage>
        <taxon>Eukaryota</taxon>
        <taxon>Viridiplantae</taxon>
        <taxon>Streptophyta</taxon>
        <taxon>Embryophyta</taxon>
        <taxon>Tracheophyta</taxon>
        <taxon>Spermatophyta</taxon>
        <taxon>Magnoliopsida</taxon>
        <taxon>Liliopsida</taxon>
        <taxon>Poales</taxon>
        <taxon>Poaceae</taxon>
        <taxon>PACMAD clade</taxon>
        <taxon>Panicoideae</taxon>
        <taxon>Panicodae</taxon>
        <taxon>Paniceae</taxon>
        <taxon>Anthephorinae</taxon>
        <taxon>Digitaria</taxon>
    </lineage>
</organism>
<sequence length="51" mass="5705">MISSFLVYWADLQDLGEKQALEDGAELHKTTTLQLHPQQAPENDVGIVLLQ</sequence>
<name>A0A835FDA6_9POAL</name>
<comment type="caution">
    <text evidence="1">The sequence shown here is derived from an EMBL/GenBank/DDBJ whole genome shotgun (WGS) entry which is preliminary data.</text>
</comment>
<dbReference type="EMBL" id="JACEFO010001325">
    <property type="protein sequence ID" value="KAF8740156.1"/>
    <property type="molecule type" value="Genomic_DNA"/>
</dbReference>
<reference evidence="1" key="1">
    <citation type="submission" date="2020-07" db="EMBL/GenBank/DDBJ databases">
        <title>Genome sequence and genetic diversity analysis of an under-domesticated orphan crop, white fonio (Digitaria exilis).</title>
        <authorList>
            <person name="Bennetzen J.L."/>
            <person name="Chen S."/>
            <person name="Ma X."/>
            <person name="Wang X."/>
            <person name="Yssel A.E.J."/>
            <person name="Chaluvadi S.R."/>
            <person name="Johnson M."/>
            <person name="Gangashetty P."/>
            <person name="Hamidou F."/>
            <person name="Sanogo M.D."/>
            <person name="Zwaenepoel A."/>
            <person name="Wallace J."/>
            <person name="Van De Peer Y."/>
            <person name="Van Deynze A."/>
        </authorList>
    </citation>
    <scope>NUCLEOTIDE SEQUENCE</scope>
    <source>
        <tissue evidence="1">Leaves</tissue>
    </source>
</reference>